<proteinExistence type="predicted"/>
<keyword evidence="2" id="KW-1185">Reference proteome</keyword>
<dbReference type="EMBL" id="QGGU01000006">
    <property type="protein sequence ID" value="PWK50748.1"/>
    <property type="molecule type" value="Genomic_DNA"/>
</dbReference>
<accession>A0A316FPN1</accession>
<gene>
    <name evidence="1" type="ORF">C8D97_10635</name>
</gene>
<dbReference type="RefSeq" id="WP_109763415.1">
    <property type="nucleotide sequence ID" value="NZ_QGGU01000006.1"/>
</dbReference>
<dbReference type="Proteomes" id="UP000245790">
    <property type="component" value="Unassembled WGS sequence"/>
</dbReference>
<reference evidence="1 2" key="1">
    <citation type="submission" date="2018-05" db="EMBL/GenBank/DDBJ databases">
        <title>Genomic Encyclopedia of Type Strains, Phase IV (KMG-IV): sequencing the most valuable type-strain genomes for metagenomic binning, comparative biology and taxonomic classification.</title>
        <authorList>
            <person name="Goeker M."/>
        </authorList>
    </citation>
    <scope>NUCLEOTIDE SEQUENCE [LARGE SCALE GENOMIC DNA]</scope>
    <source>
        <strain evidence="1 2">DSM 25350</strain>
    </source>
</reference>
<protein>
    <submittedName>
        <fullName evidence="1">Uncharacterized protein</fullName>
    </submittedName>
</protein>
<name>A0A316FPN1_9GAMM</name>
<sequence length="125" mass="14090">MNRMIFCSMMFFSSISYANNERDQGWHQNIKLLGENGGSKTAIISKLGKPNEVKVFTASDSANFLSGITPSHCRTIQQGTEVNVWAYMVSPSGHYQIFLTNNNLVCLRWVSSNVLFTNIATYNKR</sequence>
<comment type="caution">
    <text evidence="1">The sequence shown here is derived from an EMBL/GenBank/DDBJ whole genome shotgun (WGS) entry which is preliminary data.</text>
</comment>
<dbReference type="AlphaFoldDB" id="A0A316FPN1"/>
<evidence type="ECO:0000313" key="2">
    <source>
        <dbReference type="Proteomes" id="UP000245790"/>
    </source>
</evidence>
<evidence type="ECO:0000313" key="1">
    <source>
        <dbReference type="EMBL" id="PWK50748.1"/>
    </source>
</evidence>
<organism evidence="1 2">
    <name type="scientific">Pleionea mediterranea</name>
    <dbReference type="NCBI Taxonomy" id="523701"/>
    <lineage>
        <taxon>Bacteria</taxon>
        <taxon>Pseudomonadati</taxon>
        <taxon>Pseudomonadota</taxon>
        <taxon>Gammaproteobacteria</taxon>
        <taxon>Oceanospirillales</taxon>
        <taxon>Pleioneaceae</taxon>
        <taxon>Pleionea</taxon>
    </lineage>
</organism>